<proteinExistence type="inferred from homology"/>
<dbReference type="EMBL" id="JBHSTE010000008">
    <property type="protein sequence ID" value="MFC6334892.1"/>
    <property type="molecule type" value="Genomic_DNA"/>
</dbReference>
<name>A0ABW1VAU7_9BACL</name>
<reference evidence="5" key="1">
    <citation type="journal article" date="2019" name="Int. J. Syst. Evol. Microbiol.">
        <title>The Global Catalogue of Microorganisms (GCM) 10K type strain sequencing project: providing services to taxonomists for standard genome sequencing and annotation.</title>
        <authorList>
            <consortium name="The Broad Institute Genomics Platform"/>
            <consortium name="The Broad Institute Genome Sequencing Center for Infectious Disease"/>
            <person name="Wu L."/>
            <person name="Ma J."/>
        </authorList>
    </citation>
    <scope>NUCLEOTIDE SEQUENCE [LARGE SCALE GENOMIC DNA]</scope>
    <source>
        <strain evidence="5">PCU 280</strain>
    </source>
</reference>
<evidence type="ECO:0000313" key="5">
    <source>
        <dbReference type="Proteomes" id="UP001596233"/>
    </source>
</evidence>
<dbReference type="SUPFAM" id="SSF55469">
    <property type="entry name" value="FMN-dependent nitroreductase-like"/>
    <property type="match status" value="1"/>
</dbReference>
<dbReference type="PANTHER" id="PTHR43673:SF10">
    <property type="entry name" value="NADH DEHYDROGENASE_NAD(P)H NITROREDUCTASE XCC3605-RELATED"/>
    <property type="match status" value="1"/>
</dbReference>
<dbReference type="InterPro" id="IPR029479">
    <property type="entry name" value="Nitroreductase"/>
</dbReference>
<sequence length="331" mass="38418">MDENELRLLSTEERRKYYFEKNYRYDANLYYRYSGTVNSKFTKEAHKSELIFYYHKIEKGLSLKNIRPFFGVNAVDYLIDSLYQYVEKYGFDHIAGIAYGNIKKYFDFHKNLDDNGLLLPLKDKFNKLIGTKVDINIISERDYGINIIKKSDVQIENNFKELCFSRHTIRQFTEENVELETIYKAVEIAQTTPSVCNRQASRIHIIEDKKIMEDALRFQNGNTGFENDINKLLVVTSELNDFKTSNERNQPYIDGGMYAMTLIYALHSLGLGTCPLNLALDSDLDMELKKEIDIPENQVLIMMIALGHIPEKLPVAASKKLAIEEVVRVVN</sequence>
<gene>
    <name evidence="4" type="ORF">ACFP56_19860</name>
</gene>
<dbReference type="RefSeq" id="WP_379237893.1">
    <property type="nucleotide sequence ID" value="NZ_JBHSTE010000008.1"/>
</dbReference>
<dbReference type="InterPro" id="IPR000415">
    <property type="entry name" value="Nitroreductase-like"/>
</dbReference>
<dbReference type="Gene3D" id="3.40.109.10">
    <property type="entry name" value="NADH Oxidase"/>
    <property type="match status" value="1"/>
</dbReference>
<evidence type="ECO:0000313" key="4">
    <source>
        <dbReference type="EMBL" id="MFC6334892.1"/>
    </source>
</evidence>
<keyword evidence="5" id="KW-1185">Reference proteome</keyword>
<keyword evidence="2" id="KW-0560">Oxidoreductase</keyword>
<dbReference type="Proteomes" id="UP001596233">
    <property type="component" value="Unassembled WGS sequence"/>
</dbReference>
<dbReference type="Pfam" id="PF00881">
    <property type="entry name" value="Nitroreductase"/>
    <property type="match status" value="2"/>
</dbReference>
<comment type="caution">
    <text evidence="4">The sequence shown here is derived from an EMBL/GenBank/DDBJ whole genome shotgun (WGS) entry which is preliminary data.</text>
</comment>
<evidence type="ECO:0000256" key="1">
    <source>
        <dbReference type="ARBA" id="ARBA00007118"/>
    </source>
</evidence>
<feature type="domain" description="Nitroreductase" evidence="3">
    <location>
        <begin position="165"/>
        <end position="215"/>
    </location>
</feature>
<accession>A0ABW1VAU7</accession>
<dbReference type="PANTHER" id="PTHR43673">
    <property type="entry name" value="NAD(P)H NITROREDUCTASE YDGI-RELATED"/>
    <property type="match status" value="1"/>
</dbReference>
<evidence type="ECO:0000256" key="2">
    <source>
        <dbReference type="ARBA" id="ARBA00023002"/>
    </source>
</evidence>
<protein>
    <submittedName>
        <fullName evidence="4">Nitroreductase family protein</fullName>
    </submittedName>
</protein>
<comment type="similarity">
    <text evidence="1">Belongs to the nitroreductase family.</text>
</comment>
<evidence type="ECO:0000259" key="3">
    <source>
        <dbReference type="Pfam" id="PF00881"/>
    </source>
</evidence>
<feature type="domain" description="Nitroreductase" evidence="3">
    <location>
        <begin position="231"/>
        <end position="308"/>
    </location>
</feature>
<organism evidence="4 5">
    <name type="scientific">Paenibacillus septentrionalis</name>
    <dbReference type="NCBI Taxonomy" id="429342"/>
    <lineage>
        <taxon>Bacteria</taxon>
        <taxon>Bacillati</taxon>
        <taxon>Bacillota</taxon>
        <taxon>Bacilli</taxon>
        <taxon>Bacillales</taxon>
        <taxon>Paenibacillaceae</taxon>
        <taxon>Paenibacillus</taxon>
    </lineage>
</organism>